<dbReference type="Proteomes" id="UP000265725">
    <property type="component" value="Chromosome"/>
</dbReference>
<accession>A0A385YQN4</accession>
<dbReference type="EMBL" id="CP032418">
    <property type="protein sequence ID" value="AYC28804.1"/>
    <property type="molecule type" value="Genomic_DNA"/>
</dbReference>
<gene>
    <name evidence="2" type="ORF">D3873_02555</name>
</gene>
<keyword evidence="1" id="KW-0812">Transmembrane</keyword>
<feature type="transmembrane region" description="Helical" evidence="1">
    <location>
        <begin position="386"/>
        <end position="409"/>
    </location>
</feature>
<dbReference type="RefSeq" id="WP_119882548.1">
    <property type="nucleotide sequence ID" value="NZ_CP032418.1"/>
</dbReference>
<keyword evidence="1" id="KW-0472">Membrane</keyword>
<keyword evidence="1" id="KW-1133">Transmembrane helix</keyword>
<feature type="transmembrane region" description="Helical" evidence="1">
    <location>
        <begin position="458"/>
        <end position="478"/>
    </location>
</feature>
<name>A0A385YQN4_9BACL</name>
<evidence type="ECO:0000313" key="2">
    <source>
        <dbReference type="EMBL" id="AYC28804.1"/>
    </source>
</evidence>
<organism evidence="2 3">
    <name type="scientific">Paenisporosarcina cavernae</name>
    <dbReference type="NCBI Taxonomy" id="2320858"/>
    <lineage>
        <taxon>Bacteria</taxon>
        <taxon>Bacillati</taxon>
        <taxon>Bacillota</taxon>
        <taxon>Bacilli</taxon>
        <taxon>Bacillales</taxon>
        <taxon>Caryophanaceae</taxon>
        <taxon>Paenisporosarcina</taxon>
    </lineage>
</organism>
<proteinExistence type="predicted"/>
<protein>
    <submittedName>
        <fullName evidence="2">Uncharacterized protein</fullName>
    </submittedName>
</protein>
<keyword evidence="3" id="KW-1185">Reference proteome</keyword>
<evidence type="ECO:0000256" key="1">
    <source>
        <dbReference type="SAM" id="Phobius"/>
    </source>
</evidence>
<reference evidence="3" key="1">
    <citation type="submission" date="2018-09" db="EMBL/GenBank/DDBJ databases">
        <authorList>
            <person name="Zhu H."/>
        </authorList>
    </citation>
    <scope>NUCLEOTIDE SEQUENCE [LARGE SCALE GENOMIC DNA]</scope>
    <source>
        <strain evidence="3">K2R23-3</strain>
    </source>
</reference>
<feature type="transmembrane region" description="Helical" evidence="1">
    <location>
        <begin position="490"/>
        <end position="510"/>
    </location>
</feature>
<evidence type="ECO:0000313" key="3">
    <source>
        <dbReference type="Proteomes" id="UP000265725"/>
    </source>
</evidence>
<dbReference type="AlphaFoldDB" id="A0A385YQN4"/>
<feature type="transmembrane region" description="Helical" evidence="1">
    <location>
        <begin position="421"/>
        <end position="442"/>
    </location>
</feature>
<dbReference type="KEGG" id="paek:D3873_02555"/>
<sequence>MKNKFTVVTVIIFLLVVSFQYGIMLREQHKLPSDEWSRTLPIEGFQDTYSRLTTVPVNEGYFLTLHTFDKVDFAKCTVDMECVKEGSINDLNAYKNVWADGTDTYFIRDSTLIYRDSANKEDVISKDVLDFSKTKETLAYWLNDQHTLHVESKSLSHTYTIEGDIFDVNLDNDDLFVVTKDIYKNTMGISLVQQNEVKELFSFRINAGDMIQSVSIFPKNATDYTLMVGSAKNSGGATVQSVRTLTFNLTEPSTPTLTLVKLVDVQTGREVDFPRYPTVHDVKGQKKFLFTADTYLEDGSEANTVFIADFNPEEMTATPISKPGELYSRPSMVDDTTVLYFEKKYSENTLVYASSDQQVRQSTVNGIPGDYLEAFFSMGFYIFKGLVLVLLSFLWILPAYAVSYGVMLLLQKRQEGVSMHFTYASHIVMLVVVQVILFVTLFNSDRIVARIPYLTEDWQLSLILLLTGILSISPMLITRKKVTEDNLMRMVLHVTLLNLAILMVIVGSYFV</sequence>
<dbReference type="OrthoDB" id="2444734at2"/>